<keyword evidence="2 3" id="KW-0064">Aspartyl protease</keyword>
<evidence type="ECO:0000313" key="7">
    <source>
        <dbReference type="EMBL" id="KAF7349015.1"/>
    </source>
</evidence>
<evidence type="ECO:0000313" key="8">
    <source>
        <dbReference type="Proteomes" id="UP000620124"/>
    </source>
</evidence>
<feature type="domain" description="Peptidase A1" evidence="6">
    <location>
        <begin position="51"/>
        <end position="386"/>
    </location>
</feature>
<keyword evidence="3" id="KW-0378">Hydrolase</keyword>
<dbReference type="SUPFAM" id="SSF50630">
    <property type="entry name" value="Acid proteases"/>
    <property type="match status" value="1"/>
</dbReference>
<dbReference type="AlphaFoldDB" id="A0A8H7CSW0"/>
<dbReference type="CDD" id="cd05471">
    <property type="entry name" value="pepsin_like"/>
    <property type="match status" value="1"/>
</dbReference>
<dbReference type="InterPro" id="IPR034164">
    <property type="entry name" value="Pepsin-like_dom"/>
</dbReference>
<evidence type="ECO:0000256" key="2">
    <source>
        <dbReference type="ARBA" id="ARBA00022750"/>
    </source>
</evidence>
<keyword evidence="3" id="KW-0645">Protease</keyword>
<feature type="region of interest" description="Disordered" evidence="4">
    <location>
        <begin position="412"/>
        <end position="432"/>
    </location>
</feature>
<dbReference type="InterPro" id="IPR001969">
    <property type="entry name" value="Aspartic_peptidase_AS"/>
</dbReference>
<sequence>MWLFAVLFLLAAVAERPYALVVQGTRFLQSRDQQPGATLQAVALEGIDVRYTTNLTINGQSFKVLIDTGSSDLWVIPPSSFIFDNTGIPILAPFAGGNVSGTIGFGSVELGTYKVNQQVFQNATFIDVALVQSLGIDGLIGLAFESIETSPITATLQANGSNPTLGNPFLFNIFDQTPGQDNFIGISLSRTGDLEDTADASFTINELDPTYTAVANAPTIPLLSGTLNRWRIAVDSFSVDGVDVPLPSSVVSTAPAGKLATVLDTGTPTASLPSPLIDSIFSKIPGSLLTVVDGSGSPSPLWTVPCNTTSIVSVGMGGQPFPIHPLDLTEIFVNNVTNVVTCVAQWFAAPGSPDDFDMIFGDSFMRNFYSVFNFGASVSQAPTGSSVQLLSQTNPTSAKTDVINVRMAQLTEQPPTGQSSAGPSPTAGAKHGGQAGLMVSHSILFLFSILPFLLL</sequence>
<dbReference type="PANTHER" id="PTHR47966">
    <property type="entry name" value="BETA-SITE APP-CLEAVING ENZYME, ISOFORM A-RELATED"/>
    <property type="match status" value="1"/>
</dbReference>
<comment type="similarity">
    <text evidence="1 3">Belongs to the peptidase A1 family.</text>
</comment>
<dbReference type="Proteomes" id="UP000620124">
    <property type="component" value="Unassembled WGS sequence"/>
</dbReference>
<feature type="compositionally biased region" description="Polar residues" evidence="4">
    <location>
        <begin position="412"/>
        <end position="423"/>
    </location>
</feature>
<dbReference type="PROSITE" id="PS00141">
    <property type="entry name" value="ASP_PROTEASE"/>
    <property type="match status" value="1"/>
</dbReference>
<dbReference type="OrthoDB" id="771136at2759"/>
<dbReference type="EMBL" id="JACAZI010000011">
    <property type="protein sequence ID" value="KAF7349015.1"/>
    <property type="molecule type" value="Genomic_DNA"/>
</dbReference>
<feature type="signal peptide" evidence="5">
    <location>
        <begin position="1"/>
        <end position="19"/>
    </location>
</feature>
<dbReference type="InterPro" id="IPR033121">
    <property type="entry name" value="PEPTIDASE_A1"/>
</dbReference>
<accession>A0A8H7CSW0</accession>
<keyword evidence="8" id="KW-1185">Reference proteome</keyword>
<evidence type="ECO:0000259" key="6">
    <source>
        <dbReference type="PROSITE" id="PS51767"/>
    </source>
</evidence>
<evidence type="ECO:0000256" key="1">
    <source>
        <dbReference type="ARBA" id="ARBA00007447"/>
    </source>
</evidence>
<feature type="chain" id="PRO_5034491789" evidence="5">
    <location>
        <begin position="20"/>
        <end position="455"/>
    </location>
</feature>
<comment type="caution">
    <text evidence="7">The sequence shown here is derived from an EMBL/GenBank/DDBJ whole genome shotgun (WGS) entry which is preliminary data.</text>
</comment>
<evidence type="ECO:0000256" key="3">
    <source>
        <dbReference type="RuleBase" id="RU000454"/>
    </source>
</evidence>
<dbReference type="PRINTS" id="PR00792">
    <property type="entry name" value="PEPSIN"/>
</dbReference>
<dbReference type="InterPro" id="IPR021109">
    <property type="entry name" value="Peptidase_aspartic_dom_sf"/>
</dbReference>
<reference evidence="7" key="1">
    <citation type="submission" date="2020-05" db="EMBL/GenBank/DDBJ databases">
        <title>Mycena genomes resolve the evolution of fungal bioluminescence.</title>
        <authorList>
            <person name="Tsai I.J."/>
        </authorList>
    </citation>
    <scope>NUCLEOTIDE SEQUENCE</scope>
    <source>
        <strain evidence="7">CCC161011</strain>
    </source>
</reference>
<keyword evidence="5" id="KW-0732">Signal</keyword>
<dbReference type="Pfam" id="PF00026">
    <property type="entry name" value="Asp"/>
    <property type="match status" value="2"/>
</dbReference>
<dbReference type="PANTHER" id="PTHR47966:SF51">
    <property type="entry name" value="BETA-SITE APP-CLEAVING ENZYME, ISOFORM A-RELATED"/>
    <property type="match status" value="1"/>
</dbReference>
<proteinExistence type="inferred from homology"/>
<dbReference type="InterPro" id="IPR001461">
    <property type="entry name" value="Aspartic_peptidase_A1"/>
</dbReference>
<evidence type="ECO:0000256" key="5">
    <source>
        <dbReference type="SAM" id="SignalP"/>
    </source>
</evidence>
<dbReference type="Gene3D" id="2.40.70.10">
    <property type="entry name" value="Acid Proteases"/>
    <property type="match status" value="2"/>
</dbReference>
<dbReference type="PROSITE" id="PS51767">
    <property type="entry name" value="PEPTIDASE_A1"/>
    <property type="match status" value="1"/>
</dbReference>
<organism evidence="7 8">
    <name type="scientific">Mycena venus</name>
    <dbReference type="NCBI Taxonomy" id="2733690"/>
    <lineage>
        <taxon>Eukaryota</taxon>
        <taxon>Fungi</taxon>
        <taxon>Dikarya</taxon>
        <taxon>Basidiomycota</taxon>
        <taxon>Agaricomycotina</taxon>
        <taxon>Agaricomycetes</taxon>
        <taxon>Agaricomycetidae</taxon>
        <taxon>Agaricales</taxon>
        <taxon>Marasmiineae</taxon>
        <taxon>Mycenaceae</taxon>
        <taxon>Mycena</taxon>
    </lineage>
</organism>
<dbReference type="GO" id="GO:0006508">
    <property type="term" value="P:proteolysis"/>
    <property type="evidence" value="ECO:0007669"/>
    <property type="project" value="UniProtKB-KW"/>
</dbReference>
<protein>
    <submittedName>
        <fullName evidence="7">Peptidase A1 domain-containing protein</fullName>
    </submittedName>
</protein>
<dbReference type="GO" id="GO:0004190">
    <property type="term" value="F:aspartic-type endopeptidase activity"/>
    <property type="evidence" value="ECO:0007669"/>
    <property type="project" value="UniProtKB-KW"/>
</dbReference>
<evidence type="ECO:0000256" key="4">
    <source>
        <dbReference type="SAM" id="MobiDB-lite"/>
    </source>
</evidence>
<gene>
    <name evidence="7" type="ORF">MVEN_01422600</name>
</gene>
<name>A0A8H7CSW0_9AGAR</name>